<dbReference type="EMBL" id="JBBPBM010000016">
    <property type="protein sequence ID" value="KAK8557774.1"/>
    <property type="molecule type" value="Genomic_DNA"/>
</dbReference>
<proteinExistence type="predicted"/>
<sequence>MATDSLMDGGIGGRPPDPGLGAINSVGFVNIVGNADVVALNESQDGVVCADSLLIVWRRRMLGHCDVLP</sequence>
<reference evidence="1 2" key="1">
    <citation type="journal article" date="2024" name="G3 (Bethesda)">
        <title>Genome assembly of Hibiscus sabdariffa L. provides insights into metabolisms of medicinal natural products.</title>
        <authorList>
            <person name="Kim T."/>
        </authorList>
    </citation>
    <scope>NUCLEOTIDE SEQUENCE [LARGE SCALE GENOMIC DNA]</scope>
    <source>
        <strain evidence="1">TK-2024</strain>
        <tissue evidence="1">Old leaves</tissue>
    </source>
</reference>
<evidence type="ECO:0000313" key="1">
    <source>
        <dbReference type="EMBL" id="KAK8557774.1"/>
    </source>
</evidence>
<gene>
    <name evidence="1" type="ORF">V6N12_009998</name>
</gene>
<organism evidence="1 2">
    <name type="scientific">Hibiscus sabdariffa</name>
    <name type="common">roselle</name>
    <dbReference type="NCBI Taxonomy" id="183260"/>
    <lineage>
        <taxon>Eukaryota</taxon>
        <taxon>Viridiplantae</taxon>
        <taxon>Streptophyta</taxon>
        <taxon>Embryophyta</taxon>
        <taxon>Tracheophyta</taxon>
        <taxon>Spermatophyta</taxon>
        <taxon>Magnoliopsida</taxon>
        <taxon>eudicotyledons</taxon>
        <taxon>Gunneridae</taxon>
        <taxon>Pentapetalae</taxon>
        <taxon>rosids</taxon>
        <taxon>malvids</taxon>
        <taxon>Malvales</taxon>
        <taxon>Malvaceae</taxon>
        <taxon>Malvoideae</taxon>
        <taxon>Hibiscus</taxon>
    </lineage>
</organism>
<keyword evidence="2" id="KW-1185">Reference proteome</keyword>
<protein>
    <submittedName>
        <fullName evidence="1">Uncharacterized protein</fullName>
    </submittedName>
</protein>
<dbReference type="Proteomes" id="UP001472677">
    <property type="component" value="Unassembled WGS sequence"/>
</dbReference>
<evidence type="ECO:0000313" key="2">
    <source>
        <dbReference type="Proteomes" id="UP001472677"/>
    </source>
</evidence>
<accession>A0ABR2ECS8</accession>
<comment type="caution">
    <text evidence="1">The sequence shown here is derived from an EMBL/GenBank/DDBJ whole genome shotgun (WGS) entry which is preliminary data.</text>
</comment>
<name>A0ABR2ECS8_9ROSI</name>